<dbReference type="EMBL" id="BLKM01002298">
    <property type="protein sequence ID" value="GFG40547.1"/>
    <property type="molecule type" value="Genomic_DNA"/>
</dbReference>
<feature type="non-terminal residue" evidence="1">
    <location>
        <position position="71"/>
    </location>
</feature>
<sequence>MLQPVDPEAAPAACTHGAPQHNIPHVPLSAGLQHLVLLERSHMLHRQDRRLVTLQLRVSTLHAMKARGGEW</sequence>
<dbReference type="Proteomes" id="UP000502823">
    <property type="component" value="Unassembled WGS sequence"/>
</dbReference>
<proteinExistence type="predicted"/>
<comment type="caution">
    <text evidence="1">The sequence shown here is derived from an EMBL/GenBank/DDBJ whole genome shotgun (WGS) entry which is preliminary data.</text>
</comment>
<gene>
    <name evidence="1" type="ORF">Cfor_04469</name>
</gene>
<evidence type="ECO:0000313" key="2">
    <source>
        <dbReference type="Proteomes" id="UP000502823"/>
    </source>
</evidence>
<accession>A0A6L2QE95</accession>
<dbReference type="InParanoid" id="A0A6L2QE95"/>
<name>A0A6L2QE95_COPFO</name>
<keyword evidence="2" id="KW-1185">Reference proteome</keyword>
<organism evidence="1 2">
    <name type="scientific">Coptotermes formosanus</name>
    <name type="common">Formosan subterranean termite</name>
    <dbReference type="NCBI Taxonomy" id="36987"/>
    <lineage>
        <taxon>Eukaryota</taxon>
        <taxon>Metazoa</taxon>
        <taxon>Ecdysozoa</taxon>
        <taxon>Arthropoda</taxon>
        <taxon>Hexapoda</taxon>
        <taxon>Insecta</taxon>
        <taxon>Pterygota</taxon>
        <taxon>Neoptera</taxon>
        <taxon>Polyneoptera</taxon>
        <taxon>Dictyoptera</taxon>
        <taxon>Blattodea</taxon>
        <taxon>Blattoidea</taxon>
        <taxon>Termitoidae</taxon>
        <taxon>Rhinotermitidae</taxon>
        <taxon>Coptotermes</taxon>
    </lineage>
</organism>
<protein>
    <submittedName>
        <fullName evidence="1">Uncharacterized protein</fullName>
    </submittedName>
</protein>
<dbReference type="AlphaFoldDB" id="A0A6L2QE95"/>
<reference evidence="2" key="1">
    <citation type="submission" date="2020-01" db="EMBL/GenBank/DDBJ databases">
        <title>Draft genome sequence of the Termite Coptotermes fromosanus.</title>
        <authorList>
            <person name="Itakura S."/>
            <person name="Yosikawa Y."/>
            <person name="Umezawa K."/>
        </authorList>
    </citation>
    <scope>NUCLEOTIDE SEQUENCE [LARGE SCALE GENOMIC DNA]</scope>
</reference>
<evidence type="ECO:0000313" key="1">
    <source>
        <dbReference type="EMBL" id="GFG40547.1"/>
    </source>
</evidence>